<evidence type="ECO:0000313" key="2">
    <source>
        <dbReference type="Proteomes" id="UP000693952"/>
    </source>
</evidence>
<sequence>MFGIVSQAHITEELRKPEGHFNTQISRHSLETALALDAWLRLHGLSA</sequence>
<dbReference type="EMBL" id="CP077074">
    <property type="protein sequence ID" value="QXH43887.1"/>
    <property type="molecule type" value="Genomic_DNA"/>
</dbReference>
<dbReference type="Proteomes" id="UP000693952">
    <property type="component" value="Chromosome"/>
</dbReference>
<proteinExistence type="predicted"/>
<reference evidence="1" key="1">
    <citation type="submission" date="2021-06" db="EMBL/GenBank/DDBJ databases">
        <title>Updating the genus Pseudomonas: Description of 43 new species and partition of the Pseudomonas putida group.</title>
        <authorList>
            <person name="Girard L."/>
            <person name="Lood C."/>
            <person name="Vandamme P."/>
            <person name="Rokni-Zadeh H."/>
            <person name="van Noort V."/>
            <person name="Hofte M."/>
            <person name="Lavigne R."/>
            <person name="De Mot R."/>
        </authorList>
    </citation>
    <scope>NUCLEOTIDE SEQUENCE</scope>
    <source>
        <strain evidence="1">CMR12a</strain>
    </source>
</reference>
<keyword evidence="2" id="KW-1185">Reference proteome</keyword>
<accession>A0ABX8MYR0</accession>
<evidence type="ECO:0000313" key="1">
    <source>
        <dbReference type="EMBL" id="QXH43887.1"/>
    </source>
</evidence>
<name>A0ABX8MYR0_9PSED</name>
<protein>
    <submittedName>
        <fullName evidence="1">Uncharacterized protein</fullName>
    </submittedName>
</protein>
<dbReference type="RefSeq" id="WP_217884187.1">
    <property type="nucleotide sequence ID" value="NZ_CP077074.1"/>
</dbReference>
<organism evidence="1 2">
    <name type="scientific">Pseudomonas sessilinigenes</name>
    <dbReference type="NCBI Taxonomy" id="658629"/>
    <lineage>
        <taxon>Bacteria</taxon>
        <taxon>Pseudomonadati</taxon>
        <taxon>Pseudomonadota</taxon>
        <taxon>Gammaproteobacteria</taxon>
        <taxon>Pseudomonadales</taxon>
        <taxon>Pseudomonadaceae</taxon>
        <taxon>Pseudomonas</taxon>
    </lineage>
</organism>
<gene>
    <name evidence="1" type="ORF">KSS89_16120</name>
</gene>